<dbReference type="Ensembl" id="ENSCVAT00000024246.1">
    <property type="protein sequence ID" value="ENSCVAP00000030385.1"/>
    <property type="gene ID" value="ENSCVAG00000018901.1"/>
</dbReference>
<keyword evidence="2" id="KW-1185">Reference proteome</keyword>
<reference evidence="1" key="1">
    <citation type="submission" date="2025-08" db="UniProtKB">
        <authorList>
            <consortium name="Ensembl"/>
        </authorList>
    </citation>
    <scope>IDENTIFICATION</scope>
</reference>
<dbReference type="AlphaFoldDB" id="A0A3Q2GNN0"/>
<accession>A0A3Q2GNN0</accession>
<evidence type="ECO:0000313" key="2">
    <source>
        <dbReference type="Proteomes" id="UP000265020"/>
    </source>
</evidence>
<name>A0A3Q2GNN0_CYPVA</name>
<sequence>NVRNSVDNASMSMMTRSGFLKRRTAGPLTGPERAFEPSCQLQGWSGNPGGRGTRPVCFDSVLQEKRVLQELEAVVAAQQQLLLTLSRLRFEN</sequence>
<reference evidence="1" key="2">
    <citation type="submission" date="2025-09" db="UniProtKB">
        <authorList>
            <consortium name="Ensembl"/>
        </authorList>
    </citation>
    <scope>IDENTIFICATION</scope>
</reference>
<dbReference type="Proteomes" id="UP000265020">
    <property type="component" value="Unassembled WGS sequence"/>
</dbReference>
<proteinExistence type="predicted"/>
<organism evidence="1 2">
    <name type="scientific">Cyprinodon variegatus</name>
    <name type="common">Sheepshead minnow</name>
    <dbReference type="NCBI Taxonomy" id="28743"/>
    <lineage>
        <taxon>Eukaryota</taxon>
        <taxon>Metazoa</taxon>
        <taxon>Chordata</taxon>
        <taxon>Craniata</taxon>
        <taxon>Vertebrata</taxon>
        <taxon>Euteleostomi</taxon>
        <taxon>Actinopterygii</taxon>
        <taxon>Neopterygii</taxon>
        <taxon>Teleostei</taxon>
        <taxon>Neoteleostei</taxon>
        <taxon>Acanthomorphata</taxon>
        <taxon>Ovalentaria</taxon>
        <taxon>Atherinomorphae</taxon>
        <taxon>Cyprinodontiformes</taxon>
        <taxon>Cyprinodontidae</taxon>
        <taxon>Cyprinodon</taxon>
    </lineage>
</organism>
<evidence type="ECO:0000313" key="1">
    <source>
        <dbReference type="Ensembl" id="ENSCVAP00000030385.1"/>
    </source>
</evidence>
<protein>
    <submittedName>
        <fullName evidence="1">Uncharacterized protein</fullName>
    </submittedName>
</protein>